<protein>
    <recommendedName>
        <fullName evidence="2">CAAX prenyl protease 2/Lysostaphin resistance protein A-like domain-containing protein</fullName>
    </recommendedName>
</protein>
<feature type="transmembrane region" description="Helical" evidence="1">
    <location>
        <begin position="292"/>
        <end position="312"/>
    </location>
</feature>
<feature type="transmembrane region" description="Helical" evidence="1">
    <location>
        <begin position="271"/>
        <end position="286"/>
    </location>
</feature>
<reference evidence="4" key="1">
    <citation type="journal article" date="2017" name="Nat. Commun.">
        <title>The asparagus genome sheds light on the origin and evolution of a young Y chromosome.</title>
        <authorList>
            <person name="Harkess A."/>
            <person name="Zhou J."/>
            <person name="Xu C."/>
            <person name="Bowers J.E."/>
            <person name="Van der Hulst R."/>
            <person name="Ayyampalayam S."/>
            <person name="Mercati F."/>
            <person name="Riccardi P."/>
            <person name="McKain M.R."/>
            <person name="Kakrana A."/>
            <person name="Tang H."/>
            <person name="Ray J."/>
            <person name="Groenendijk J."/>
            <person name="Arikit S."/>
            <person name="Mathioni S.M."/>
            <person name="Nakano M."/>
            <person name="Shan H."/>
            <person name="Telgmann-Rauber A."/>
            <person name="Kanno A."/>
            <person name="Yue Z."/>
            <person name="Chen H."/>
            <person name="Li W."/>
            <person name="Chen Y."/>
            <person name="Xu X."/>
            <person name="Zhang Y."/>
            <person name="Luo S."/>
            <person name="Chen H."/>
            <person name="Gao J."/>
            <person name="Mao Z."/>
            <person name="Pires J.C."/>
            <person name="Luo M."/>
            <person name="Kudrna D."/>
            <person name="Wing R.A."/>
            <person name="Meyers B.C."/>
            <person name="Yi K."/>
            <person name="Kong H."/>
            <person name="Lavrijsen P."/>
            <person name="Sunseri F."/>
            <person name="Falavigna A."/>
            <person name="Ye Y."/>
            <person name="Leebens-Mack J.H."/>
            <person name="Chen G."/>
        </authorList>
    </citation>
    <scope>NUCLEOTIDE SEQUENCE [LARGE SCALE GENOMIC DNA]</scope>
    <source>
        <strain evidence="4">cv. DH0086</strain>
    </source>
</reference>
<keyword evidence="4" id="KW-1185">Reference proteome</keyword>
<dbReference type="AlphaFoldDB" id="A0A5P1FJZ6"/>
<feature type="domain" description="CAAX prenyl protease 2/Lysostaphin resistance protein A-like" evidence="2">
    <location>
        <begin position="217"/>
        <end position="303"/>
    </location>
</feature>
<proteinExistence type="predicted"/>
<keyword evidence="1" id="KW-1133">Transmembrane helix</keyword>
<name>A0A5P1FJZ6_ASPOF</name>
<evidence type="ECO:0000259" key="2">
    <source>
        <dbReference type="Pfam" id="PF02517"/>
    </source>
</evidence>
<accession>A0A5P1FJZ6</accession>
<evidence type="ECO:0000313" key="3">
    <source>
        <dbReference type="EMBL" id="ONK78043.1"/>
    </source>
</evidence>
<evidence type="ECO:0000256" key="1">
    <source>
        <dbReference type="SAM" id="Phobius"/>
    </source>
</evidence>
<dbReference type="InterPro" id="IPR003675">
    <property type="entry name" value="Rce1/LyrA-like_dom"/>
</dbReference>
<evidence type="ECO:0000313" key="4">
    <source>
        <dbReference type="Proteomes" id="UP000243459"/>
    </source>
</evidence>
<sequence>MSLIPLVNPIKPFSLFPNLNPNPKISSLGLKKPSARWRRRGNSRVCCSNSPREPRSAEKELSILRPWNVPWDWKVTALVMMPYLMNIVFTGIVESSGLAGVQHPYSENMLPQLHSNDEAIKLFMDQLLKSVAKLSVLYMFLLPHQPLPDDIFSLKWRQPLDLHKGWIIWAGSGLIIASSAIFLLKLLISSLCAGQTQNETESLMRLLPLIGLSNVSTVCLLGVLGVLAPVCEETLYRGFLLTSLTKWFPLPLSVCLSSALFTLGHQSPGKFLEIFIFGIVLGFVYSRTRNLLAPIIMHACWNSGVILLLAYLQSQGHDIQKYVQ</sequence>
<feature type="transmembrane region" description="Helical" evidence="1">
    <location>
        <begin position="167"/>
        <end position="194"/>
    </location>
</feature>
<organism evidence="3 4">
    <name type="scientific">Asparagus officinalis</name>
    <name type="common">Garden asparagus</name>
    <dbReference type="NCBI Taxonomy" id="4686"/>
    <lineage>
        <taxon>Eukaryota</taxon>
        <taxon>Viridiplantae</taxon>
        <taxon>Streptophyta</taxon>
        <taxon>Embryophyta</taxon>
        <taxon>Tracheophyta</taxon>
        <taxon>Spermatophyta</taxon>
        <taxon>Magnoliopsida</taxon>
        <taxon>Liliopsida</taxon>
        <taxon>Asparagales</taxon>
        <taxon>Asparagaceae</taxon>
        <taxon>Asparagoideae</taxon>
        <taxon>Asparagus</taxon>
    </lineage>
</organism>
<keyword evidence="1" id="KW-0812">Transmembrane</keyword>
<dbReference type="GO" id="GO:0004175">
    <property type="term" value="F:endopeptidase activity"/>
    <property type="evidence" value="ECO:0007669"/>
    <property type="project" value="UniProtKB-ARBA"/>
</dbReference>
<dbReference type="GO" id="GO:0080120">
    <property type="term" value="P:CAAX-box protein maturation"/>
    <property type="evidence" value="ECO:0007669"/>
    <property type="project" value="UniProtKB-ARBA"/>
</dbReference>
<dbReference type="Proteomes" id="UP000243459">
    <property type="component" value="Chromosome 2"/>
</dbReference>
<dbReference type="Pfam" id="PF02517">
    <property type="entry name" value="Rce1-like"/>
    <property type="match status" value="1"/>
</dbReference>
<dbReference type="PANTHER" id="PTHR43592">
    <property type="entry name" value="CAAX AMINO TERMINAL PROTEASE"/>
    <property type="match status" value="1"/>
</dbReference>
<dbReference type="Gramene" id="ONK78043">
    <property type="protein sequence ID" value="ONK78043"/>
    <property type="gene ID" value="A4U43_C02F13610"/>
</dbReference>
<feature type="transmembrane region" description="Helical" evidence="1">
    <location>
        <begin position="206"/>
        <end position="227"/>
    </location>
</feature>
<dbReference type="PANTHER" id="PTHR43592:SF15">
    <property type="entry name" value="CAAX AMINO TERMINAL PROTEASE FAMILY PROTEIN"/>
    <property type="match status" value="1"/>
</dbReference>
<dbReference type="OMA" id="IAIHACW"/>
<keyword evidence="1" id="KW-0472">Membrane</keyword>
<dbReference type="EMBL" id="CM007382">
    <property type="protein sequence ID" value="ONK78043.1"/>
    <property type="molecule type" value="Genomic_DNA"/>
</dbReference>
<gene>
    <name evidence="3" type="ORF">A4U43_C02F13610</name>
</gene>